<evidence type="ECO:0000256" key="1">
    <source>
        <dbReference type="SAM" id="SignalP"/>
    </source>
</evidence>
<reference evidence="2 3" key="1">
    <citation type="submission" date="2023-10" db="EMBL/GenBank/DDBJ databases">
        <title>Sorlinia euscelidii gen. nov., sp. nov., an acetic acid bacteria isolated from the gut of Euscelidius variegatus emitter.</title>
        <authorList>
            <person name="Michoud G."/>
            <person name="Marasco R."/>
            <person name="Seferji K."/>
            <person name="Gonella E."/>
            <person name="Garuglieri E."/>
            <person name="Alma A."/>
            <person name="Mapelli F."/>
            <person name="Borin S."/>
            <person name="Daffonchio D."/>
            <person name="Crotti E."/>
        </authorList>
    </citation>
    <scope>NUCLEOTIDE SEQUENCE [LARGE SCALE GENOMIC DNA]</scope>
    <source>
        <strain evidence="2 3">EV16P</strain>
    </source>
</reference>
<evidence type="ECO:0000313" key="3">
    <source>
        <dbReference type="Proteomes" id="UP001312908"/>
    </source>
</evidence>
<organism evidence="2 3">
    <name type="scientific">Sorlinia euscelidii</name>
    <dbReference type="NCBI Taxonomy" id="3081148"/>
    <lineage>
        <taxon>Bacteria</taxon>
        <taxon>Pseudomonadati</taxon>
        <taxon>Pseudomonadota</taxon>
        <taxon>Alphaproteobacteria</taxon>
        <taxon>Acetobacterales</taxon>
        <taxon>Acetobacteraceae</taxon>
        <taxon>Sorlinia</taxon>
    </lineage>
</organism>
<sequence>MLLKSSLYRRSLLLCAVWSSALTLNAVTVRAASKSLTLTTPATPAIESLARQLNAEAIKDARRHNDDPIILVTMADLGRSKRQQALFTQLQSARLCGAIGCATSIFLSEKGHWTEVYNDVTGDITILPTAHHGLYDLGLSKGRKRIWNGTDYIDPLD</sequence>
<comment type="caution">
    <text evidence="2">The sequence shown here is derived from an EMBL/GenBank/DDBJ whole genome shotgun (WGS) entry which is preliminary data.</text>
</comment>
<dbReference type="Proteomes" id="UP001312908">
    <property type="component" value="Unassembled WGS sequence"/>
</dbReference>
<feature type="signal peptide" evidence="1">
    <location>
        <begin position="1"/>
        <end position="26"/>
    </location>
</feature>
<dbReference type="RefSeq" id="WP_394819570.1">
    <property type="nucleotide sequence ID" value="NZ_JAWJZY010000002.1"/>
</dbReference>
<accession>A0ABU7U1C1</accession>
<name>A0ABU7U1C1_9PROT</name>
<proteinExistence type="predicted"/>
<keyword evidence="3" id="KW-1185">Reference proteome</keyword>
<keyword evidence="1" id="KW-0732">Signal</keyword>
<evidence type="ECO:0000313" key="2">
    <source>
        <dbReference type="EMBL" id="MEE8658670.1"/>
    </source>
</evidence>
<protein>
    <submittedName>
        <fullName evidence="2">Uncharacterized protein</fullName>
    </submittedName>
</protein>
<gene>
    <name evidence="2" type="ORF">DOFOFD_06565</name>
</gene>
<dbReference type="EMBL" id="JAWJZY010000002">
    <property type="protein sequence ID" value="MEE8658670.1"/>
    <property type="molecule type" value="Genomic_DNA"/>
</dbReference>
<feature type="chain" id="PRO_5045058306" evidence="1">
    <location>
        <begin position="27"/>
        <end position="157"/>
    </location>
</feature>